<dbReference type="STRING" id="28377.ENSACAP00000003442"/>
<organism evidence="2 3">
    <name type="scientific">Anolis carolinensis</name>
    <name type="common">Green anole</name>
    <name type="synonym">American chameleon</name>
    <dbReference type="NCBI Taxonomy" id="28377"/>
    <lineage>
        <taxon>Eukaryota</taxon>
        <taxon>Metazoa</taxon>
        <taxon>Chordata</taxon>
        <taxon>Craniata</taxon>
        <taxon>Vertebrata</taxon>
        <taxon>Euteleostomi</taxon>
        <taxon>Lepidosauria</taxon>
        <taxon>Squamata</taxon>
        <taxon>Bifurcata</taxon>
        <taxon>Unidentata</taxon>
        <taxon>Episquamata</taxon>
        <taxon>Toxicofera</taxon>
        <taxon>Iguania</taxon>
        <taxon>Dactyloidae</taxon>
        <taxon>Anolis</taxon>
    </lineage>
</organism>
<dbReference type="Gene3D" id="1.25.40.990">
    <property type="match status" value="1"/>
</dbReference>
<dbReference type="Bgee" id="ENSACAG00000003559">
    <property type="expression patterns" value="Expressed in skeletal muscle tissue and 10 other cell types or tissues"/>
</dbReference>
<evidence type="ECO:0000313" key="2">
    <source>
        <dbReference type="Ensembl" id="ENSACAP00000003442.3"/>
    </source>
</evidence>
<feature type="domain" description="SAC3/GANP/THP3 conserved" evidence="1">
    <location>
        <begin position="26"/>
        <end position="314"/>
    </location>
</feature>
<dbReference type="GO" id="GO:0005813">
    <property type="term" value="C:centrosome"/>
    <property type="evidence" value="ECO:0000318"/>
    <property type="project" value="GO_Central"/>
</dbReference>
<accession>H9G7N9</accession>
<dbReference type="PANTHER" id="PTHR12436:SF38">
    <property type="entry name" value="SAC3 DOMAIN-CONTAINING PROTEIN 1"/>
    <property type="match status" value="1"/>
</dbReference>
<dbReference type="eggNOG" id="KOG1860">
    <property type="taxonomic scope" value="Eukaryota"/>
</dbReference>
<dbReference type="PANTHER" id="PTHR12436">
    <property type="entry name" value="80 KDA MCM3-ASSOCIATED PROTEIN"/>
    <property type="match status" value="1"/>
</dbReference>
<dbReference type="GO" id="GO:0051225">
    <property type="term" value="P:spindle assembly"/>
    <property type="evidence" value="ECO:0000318"/>
    <property type="project" value="GO_Central"/>
</dbReference>
<dbReference type="InParanoid" id="H9G7N9"/>
<dbReference type="InterPro" id="IPR045107">
    <property type="entry name" value="SAC3/GANP/THP3"/>
</dbReference>
<dbReference type="FunFam" id="1.25.40.990:FF:000016">
    <property type="entry name" value="Si:zfos-452g4.1"/>
    <property type="match status" value="1"/>
</dbReference>
<proteinExistence type="predicted"/>
<dbReference type="KEGG" id="acs:103281755"/>
<dbReference type="Pfam" id="PF03399">
    <property type="entry name" value="SAC3_GANP"/>
    <property type="match status" value="1"/>
</dbReference>
<name>H9G7N9_ANOCA</name>
<dbReference type="GeneTree" id="ENSGT00940000160988"/>
<keyword evidence="3" id="KW-1185">Reference proteome</keyword>
<evidence type="ECO:0000313" key="3">
    <source>
        <dbReference type="Proteomes" id="UP000001646"/>
    </source>
</evidence>
<reference evidence="2" key="1">
    <citation type="submission" date="2009-12" db="EMBL/GenBank/DDBJ databases">
        <title>The Genome Sequence of Anolis carolinensis (Green Anole Lizard).</title>
        <authorList>
            <consortium name="The Genome Sequencing Platform"/>
            <person name="Di Palma F."/>
            <person name="Alfoldi J."/>
            <person name="Heiman D."/>
            <person name="Young S."/>
            <person name="Grabherr M."/>
            <person name="Johnson J."/>
            <person name="Lander E.S."/>
            <person name="Lindblad-Toh K."/>
        </authorList>
    </citation>
    <scope>NUCLEOTIDE SEQUENCE [LARGE SCALE GENOMIC DNA]</scope>
    <source>
        <strain evidence="2">JBL SC #1</strain>
    </source>
</reference>
<dbReference type="HOGENOM" id="CLU_047746_1_0_1"/>
<reference evidence="2" key="2">
    <citation type="submission" date="2025-08" db="UniProtKB">
        <authorList>
            <consortium name="Ensembl"/>
        </authorList>
    </citation>
    <scope>IDENTIFICATION</scope>
</reference>
<dbReference type="GO" id="GO:0051298">
    <property type="term" value="P:centrosome duplication"/>
    <property type="evidence" value="ECO:0000318"/>
    <property type="project" value="GO_Central"/>
</dbReference>
<dbReference type="GO" id="GO:0005634">
    <property type="term" value="C:nucleus"/>
    <property type="evidence" value="ECO:0000318"/>
    <property type="project" value="GO_Central"/>
</dbReference>
<dbReference type="AlphaFoldDB" id="H9G7N9"/>
<dbReference type="InterPro" id="IPR005062">
    <property type="entry name" value="SAC3/GANP/THP3_conserved"/>
</dbReference>
<dbReference type="Ensembl" id="ENSACAT00000003528.3">
    <property type="protein sequence ID" value="ENSACAP00000003442.3"/>
    <property type="gene ID" value="ENSACAG00000003559.3"/>
</dbReference>
<protein>
    <recommendedName>
        <fullName evidence="1">SAC3/GANP/THP3 conserved domain-containing protein</fullName>
    </recommendedName>
</protein>
<sequence>MGGLDLAEESDDADPSTLAVGTCPGMCPASEFDRRKCQRRLHRLELGPSPSCQPDASLAVKEYSRPAAGKPPPRPEELRPPPVLLDTVRHLLSLDDGAKGDEAERCAFVTDRLRAVRLDLTLQRLTSRPCAIPILERALVFLLHAGSRLHAQPDSRFDAHLHREQVQESFAALRRAYRQGQAKDQGVAAASEPRFQALFLLYNLGSPAALGQVLHLPKGSRTSPDIVLALAIHWAFLERNFARFFRLASALPYLPSCALQPHLVAARRQALATFSHGFSARNCRYPLARLARMLALGGAEEAAQLCRAHGLTVVDDSVAFQKGSLKDSVAPEHPWPSCPFVEGKRGQEALLDLAERLCS</sequence>
<reference evidence="2" key="3">
    <citation type="submission" date="2025-09" db="UniProtKB">
        <authorList>
            <consortium name="Ensembl"/>
        </authorList>
    </citation>
    <scope>IDENTIFICATION</scope>
</reference>
<dbReference type="GO" id="GO:0005819">
    <property type="term" value="C:spindle"/>
    <property type="evidence" value="ECO:0000318"/>
    <property type="project" value="GO_Central"/>
</dbReference>
<dbReference type="OrthoDB" id="264795at2759"/>
<evidence type="ECO:0000259" key="1">
    <source>
        <dbReference type="Pfam" id="PF03399"/>
    </source>
</evidence>
<dbReference type="Proteomes" id="UP000001646">
    <property type="component" value="Unplaced"/>
</dbReference>